<comment type="caution">
    <text evidence="5">The sequence shown here is derived from an EMBL/GenBank/DDBJ whole genome shotgun (WGS) entry which is preliminary data.</text>
</comment>
<gene>
    <name evidence="5" type="ORF">K461DRAFT_320607</name>
</gene>
<evidence type="ECO:0000313" key="5">
    <source>
        <dbReference type="EMBL" id="KAF2152841.1"/>
    </source>
</evidence>
<dbReference type="GO" id="GO:0005506">
    <property type="term" value="F:iron ion binding"/>
    <property type="evidence" value="ECO:0007669"/>
    <property type="project" value="InterPro"/>
</dbReference>
<dbReference type="InterPro" id="IPR001433">
    <property type="entry name" value="OxRdtase_FAD/NAD-bd"/>
</dbReference>
<reference evidence="5" key="1">
    <citation type="journal article" date="2020" name="Stud. Mycol.">
        <title>101 Dothideomycetes genomes: a test case for predicting lifestyles and emergence of pathogens.</title>
        <authorList>
            <person name="Haridas S."/>
            <person name="Albert R."/>
            <person name="Binder M."/>
            <person name="Bloem J."/>
            <person name="Labutti K."/>
            <person name="Salamov A."/>
            <person name="Andreopoulos B."/>
            <person name="Baker S."/>
            <person name="Barry K."/>
            <person name="Bills G."/>
            <person name="Bluhm B."/>
            <person name="Cannon C."/>
            <person name="Castanera R."/>
            <person name="Culley D."/>
            <person name="Daum C."/>
            <person name="Ezra D."/>
            <person name="Gonzalez J."/>
            <person name="Henrissat B."/>
            <person name="Kuo A."/>
            <person name="Liang C."/>
            <person name="Lipzen A."/>
            <person name="Lutzoni F."/>
            <person name="Magnuson J."/>
            <person name="Mondo S."/>
            <person name="Nolan M."/>
            <person name="Ohm R."/>
            <person name="Pangilinan J."/>
            <person name="Park H.-J."/>
            <person name="Ramirez L."/>
            <person name="Alfaro M."/>
            <person name="Sun H."/>
            <person name="Tritt A."/>
            <person name="Yoshinaga Y."/>
            <person name="Zwiers L.-H."/>
            <person name="Turgeon B."/>
            <person name="Goodwin S."/>
            <person name="Spatafora J."/>
            <person name="Crous P."/>
            <person name="Grigoriev I."/>
        </authorList>
    </citation>
    <scope>NUCLEOTIDE SEQUENCE</scope>
    <source>
        <strain evidence="5">CBS 260.36</strain>
    </source>
</reference>
<dbReference type="InterPro" id="IPR001128">
    <property type="entry name" value="Cyt_P450"/>
</dbReference>
<sequence>MDDKFNQLPKIAWKPFGNGHRACIERGFAWLEATLAAILILQNSNVRFDDPSYKLHIKQTLTNKPKDLFMHAGLRDGLDVIDLERRFSGGKISSKPAVGGTLVAVDDAKMQAKPMCIFFGGESGTCQSLANLTATSAAIHGFKLNVRTLDEAIDNLRQNQPVLIIASSYEDPGTCAPISLCWTKTPLADGAQRYIDDASDYLATLARGDHVHVGVWPSHPSFHLPVDIACVPNVMNAVGSGIAPFHGFAQKRAAQMEGGRKLAPALLFYGCCSPDIDALYKEKLEQWTNQGIVSLLYVSSREPESSNNLSYVQDRVWQNCEELRAVFNRAPIICGSGKMCDGIKEGFMKMNTESQQAGEGDQDHEKWYAALRNERLMTDLFD</sequence>
<dbReference type="Proteomes" id="UP000799439">
    <property type="component" value="Unassembled WGS sequence"/>
</dbReference>
<dbReference type="InterPro" id="IPR039261">
    <property type="entry name" value="FNR_nucleotide-bd"/>
</dbReference>
<dbReference type="InterPro" id="IPR036396">
    <property type="entry name" value="Cyt_P450_sf"/>
</dbReference>
<dbReference type="SUPFAM" id="SSF52218">
    <property type="entry name" value="Flavoproteins"/>
    <property type="match status" value="1"/>
</dbReference>
<dbReference type="Gene3D" id="1.10.630.10">
    <property type="entry name" value="Cytochrome P450"/>
    <property type="match status" value="1"/>
</dbReference>
<dbReference type="Pfam" id="PF00175">
    <property type="entry name" value="NAD_binding_1"/>
    <property type="match status" value="1"/>
</dbReference>
<dbReference type="GO" id="GO:0020037">
    <property type="term" value="F:heme binding"/>
    <property type="evidence" value="ECO:0007669"/>
    <property type="project" value="InterPro"/>
</dbReference>
<dbReference type="GO" id="GO:0004497">
    <property type="term" value="F:monooxygenase activity"/>
    <property type="evidence" value="ECO:0007669"/>
    <property type="project" value="InterPro"/>
</dbReference>
<protein>
    <submittedName>
        <fullName evidence="5">Ferredoxin reductase-like protein</fullName>
    </submittedName>
</protein>
<evidence type="ECO:0000259" key="4">
    <source>
        <dbReference type="Pfam" id="PF00175"/>
    </source>
</evidence>
<keyword evidence="2" id="KW-0285">Flavoprotein</keyword>
<dbReference type="PRINTS" id="PR00371">
    <property type="entry name" value="FPNCR"/>
</dbReference>
<evidence type="ECO:0000256" key="3">
    <source>
        <dbReference type="ARBA" id="ARBA00022827"/>
    </source>
</evidence>
<dbReference type="InterPro" id="IPR029039">
    <property type="entry name" value="Flavoprotein-like_sf"/>
</dbReference>
<dbReference type="GO" id="GO:0005829">
    <property type="term" value="C:cytosol"/>
    <property type="evidence" value="ECO:0007669"/>
    <property type="project" value="TreeGrafter"/>
</dbReference>
<dbReference type="EMBL" id="ML996085">
    <property type="protein sequence ID" value="KAF2152841.1"/>
    <property type="molecule type" value="Genomic_DNA"/>
</dbReference>
<dbReference type="PANTHER" id="PTHR19384:SF127">
    <property type="entry name" value="BIFUNCTIONAL CYTOCHROME P450_NADPH--P450 REDUCTASE"/>
    <property type="match status" value="1"/>
</dbReference>
<dbReference type="GO" id="GO:0010181">
    <property type="term" value="F:FMN binding"/>
    <property type="evidence" value="ECO:0007669"/>
    <property type="project" value="TreeGrafter"/>
</dbReference>
<dbReference type="GO" id="GO:0050660">
    <property type="term" value="F:flavin adenine dinucleotide binding"/>
    <property type="evidence" value="ECO:0007669"/>
    <property type="project" value="TreeGrafter"/>
</dbReference>
<name>A0A9P4J1R8_9PEZI</name>
<dbReference type="InterPro" id="IPR001709">
    <property type="entry name" value="Flavoprot_Pyr_Nucl_cyt_Rdtase"/>
</dbReference>
<keyword evidence="6" id="KW-1185">Reference proteome</keyword>
<evidence type="ECO:0000256" key="1">
    <source>
        <dbReference type="ARBA" id="ARBA00001974"/>
    </source>
</evidence>
<dbReference type="Gene3D" id="3.40.50.360">
    <property type="match status" value="1"/>
</dbReference>
<accession>A0A9P4J1R8</accession>
<evidence type="ECO:0000313" key="6">
    <source>
        <dbReference type="Proteomes" id="UP000799439"/>
    </source>
</evidence>
<dbReference type="Pfam" id="PF00067">
    <property type="entry name" value="p450"/>
    <property type="match status" value="1"/>
</dbReference>
<comment type="cofactor">
    <cofactor evidence="1">
        <name>FAD</name>
        <dbReference type="ChEBI" id="CHEBI:57692"/>
    </cofactor>
</comment>
<proteinExistence type="predicted"/>
<organism evidence="5 6">
    <name type="scientific">Myriangium duriaei CBS 260.36</name>
    <dbReference type="NCBI Taxonomy" id="1168546"/>
    <lineage>
        <taxon>Eukaryota</taxon>
        <taxon>Fungi</taxon>
        <taxon>Dikarya</taxon>
        <taxon>Ascomycota</taxon>
        <taxon>Pezizomycotina</taxon>
        <taxon>Dothideomycetes</taxon>
        <taxon>Dothideomycetidae</taxon>
        <taxon>Myriangiales</taxon>
        <taxon>Myriangiaceae</taxon>
        <taxon>Myriangium</taxon>
    </lineage>
</organism>
<feature type="domain" description="Oxidoreductase FAD/NAD(P)-binding" evidence="4">
    <location>
        <begin position="237"/>
        <end position="344"/>
    </location>
</feature>
<dbReference type="GO" id="GO:0003958">
    <property type="term" value="F:NADPH-hemoprotein reductase activity"/>
    <property type="evidence" value="ECO:0007669"/>
    <property type="project" value="TreeGrafter"/>
</dbReference>
<dbReference type="SUPFAM" id="SSF52343">
    <property type="entry name" value="Ferredoxin reductase-like, C-terminal NADP-linked domain"/>
    <property type="match status" value="1"/>
</dbReference>
<dbReference type="Gene3D" id="3.40.50.80">
    <property type="entry name" value="Nucleotide-binding domain of ferredoxin-NADP reductase (FNR) module"/>
    <property type="match status" value="1"/>
</dbReference>
<dbReference type="OrthoDB" id="1470350at2759"/>
<dbReference type="AlphaFoldDB" id="A0A9P4J1R8"/>
<evidence type="ECO:0000256" key="2">
    <source>
        <dbReference type="ARBA" id="ARBA00022630"/>
    </source>
</evidence>
<dbReference type="PANTHER" id="PTHR19384">
    <property type="entry name" value="NITRIC OXIDE SYNTHASE-RELATED"/>
    <property type="match status" value="1"/>
</dbReference>
<dbReference type="GO" id="GO:0016705">
    <property type="term" value="F:oxidoreductase activity, acting on paired donors, with incorporation or reduction of molecular oxygen"/>
    <property type="evidence" value="ECO:0007669"/>
    <property type="project" value="InterPro"/>
</dbReference>
<keyword evidence="3" id="KW-0274">FAD</keyword>
<dbReference type="SUPFAM" id="SSF48264">
    <property type="entry name" value="Cytochrome P450"/>
    <property type="match status" value="1"/>
</dbReference>